<feature type="domain" description="Disease resistance R13L4/SHOC-2-like LRR" evidence="3">
    <location>
        <begin position="60"/>
        <end position="169"/>
    </location>
</feature>
<dbReference type="InterPro" id="IPR003591">
    <property type="entry name" value="Leu-rich_rpt_typical-subtyp"/>
</dbReference>
<accession>A0A1X2G710</accession>
<sequence length="335" mass="37658">MTVKDDPALLHLFSPTALSMDLSYIDKAYYELPMSRTASRKSIEMSQHSLHSALFNRALSLLTSMSRLDLHSLNLLTLPSQISSLSHLTQLDLSHNQLTSLPASIQQLKHLRHLNLSHNRLTLLPPVLGQLKKLTTLNVSHNSSLDSISSSLSNAIHLTTLDISFTNIDTLPAELACLLSISMDQCPRIAKNIRGFTTSLQHDPPSLVELCARHILATSTYRSALKYYRENLVTKKKKNAVLPWRNPRPRLLGPSSSDVALQCLEPLLSLPSHLWDYMQNALPCTFCGKPFVEACVPRYRIIQRLDESLLPIRYCLCCAHWSDENDRLLKLFSSG</sequence>
<dbReference type="InterPro" id="IPR001611">
    <property type="entry name" value="Leu-rich_rpt"/>
</dbReference>
<reference evidence="4 5" key="1">
    <citation type="submission" date="2016-07" db="EMBL/GenBank/DDBJ databases">
        <title>Pervasive Adenine N6-methylation of Active Genes in Fungi.</title>
        <authorList>
            <consortium name="DOE Joint Genome Institute"/>
            <person name="Mondo S.J."/>
            <person name="Dannebaum R.O."/>
            <person name="Kuo R.C."/>
            <person name="Labutti K."/>
            <person name="Haridas S."/>
            <person name="Kuo A."/>
            <person name="Salamov A."/>
            <person name="Ahrendt S.R."/>
            <person name="Lipzen A."/>
            <person name="Sullivan W."/>
            <person name="Andreopoulos W.B."/>
            <person name="Clum A."/>
            <person name="Lindquist E."/>
            <person name="Daum C."/>
            <person name="Ramamoorthy G.K."/>
            <person name="Gryganskyi A."/>
            <person name="Culley D."/>
            <person name="Magnuson J.K."/>
            <person name="James T.Y."/>
            <person name="O'Malley M.A."/>
            <person name="Stajich J.E."/>
            <person name="Spatafora J.W."/>
            <person name="Visel A."/>
            <person name="Grigoriev I.V."/>
        </authorList>
    </citation>
    <scope>NUCLEOTIDE SEQUENCE [LARGE SCALE GENOMIC DNA]</scope>
    <source>
        <strain evidence="4 5">NRRL 3301</strain>
    </source>
</reference>
<evidence type="ECO:0000256" key="2">
    <source>
        <dbReference type="ARBA" id="ARBA00022737"/>
    </source>
</evidence>
<proteinExistence type="predicted"/>
<dbReference type="SUPFAM" id="SSF52058">
    <property type="entry name" value="L domain-like"/>
    <property type="match status" value="1"/>
</dbReference>
<protein>
    <submittedName>
        <fullName evidence="4">L domain-like protein</fullName>
    </submittedName>
</protein>
<evidence type="ECO:0000259" key="3">
    <source>
        <dbReference type="Pfam" id="PF23598"/>
    </source>
</evidence>
<dbReference type="Proteomes" id="UP000242146">
    <property type="component" value="Unassembled WGS sequence"/>
</dbReference>
<evidence type="ECO:0000313" key="5">
    <source>
        <dbReference type="Proteomes" id="UP000242146"/>
    </source>
</evidence>
<dbReference type="InterPro" id="IPR050216">
    <property type="entry name" value="LRR_domain-containing"/>
</dbReference>
<organism evidence="4 5">
    <name type="scientific">Hesseltinella vesiculosa</name>
    <dbReference type="NCBI Taxonomy" id="101127"/>
    <lineage>
        <taxon>Eukaryota</taxon>
        <taxon>Fungi</taxon>
        <taxon>Fungi incertae sedis</taxon>
        <taxon>Mucoromycota</taxon>
        <taxon>Mucoromycotina</taxon>
        <taxon>Mucoromycetes</taxon>
        <taxon>Mucorales</taxon>
        <taxon>Cunninghamellaceae</taxon>
        <taxon>Hesseltinella</taxon>
    </lineage>
</organism>
<evidence type="ECO:0000256" key="1">
    <source>
        <dbReference type="ARBA" id="ARBA00022614"/>
    </source>
</evidence>
<comment type="caution">
    <text evidence="4">The sequence shown here is derived from an EMBL/GenBank/DDBJ whole genome shotgun (WGS) entry which is preliminary data.</text>
</comment>
<dbReference type="STRING" id="101127.A0A1X2G710"/>
<dbReference type="InterPro" id="IPR055414">
    <property type="entry name" value="LRR_R13L4/SHOC2-like"/>
</dbReference>
<dbReference type="Gene3D" id="3.80.10.10">
    <property type="entry name" value="Ribonuclease Inhibitor"/>
    <property type="match status" value="1"/>
</dbReference>
<keyword evidence="1" id="KW-0433">Leucine-rich repeat</keyword>
<dbReference type="GO" id="GO:0005737">
    <property type="term" value="C:cytoplasm"/>
    <property type="evidence" value="ECO:0007669"/>
    <property type="project" value="TreeGrafter"/>
</dbReference>
<gene>
    <name evidence="4" type="ORF">DM01DRAFT_1386413</name>
</gene>
<dbReference type="SMART" id="SM00369">
    <property type="entry name" value="LRR_TYP"/>
    <property type="match status" value="2"/>
</dbReference>
<dbReference type="PRINTS" id="PR00019">
    <property type="entry name" value="LEURICHRPT"/>
</dbReference>
<keyword evidence="2" id="KW-0677">Repeat</keyword>
<keyword evidence="5" id="KW-1185">Reference proteome</keyword>
<dbReference type="OrthoDB" id="660555at2759"/>
<evidence type="ECO:0000313" key="4">
    <source>
        <dbReference type="EMBL" id="ORX45866.1"/>
    </source>
</evidence>
<dbReference type="Pfam" id="PF23598">
    <property type="entry name" value="LRR_14"/>
    <property type="match status" value="1"/>
</dbReference>
<dbReference type="AlphaFoldDB" id="A0A1X2G710"/>
<dbReference type="EMBL" id="MCGT01000040">
    <property type="protein sequence ID" value="ORX45866.1"/>
    <property type="molecule type" value="Genomic_DNA"/>
</dbReference>
<dbReference type="PANTHER" id="PTHR48051">
    <property type="match status" value="1"/>
</dbReference>
<dbReference type="PROSITE" id="PS51450">
    <property type="entry name" value="LRR"/>
    <property type="match status" value="2"/>
</dbReference>
<name>A0A1X2G710_9FUNG</name>
<dbReference type="InterPro" id="IPR032675">
    <property type="entry name" value="LRR_dom_sf"/>
</dbReference>
<dbReference type="PANTHER" id="PTHR48051:SF1">
    <property type="entry name" value="RAS SUPPRESSOR PROTEIN 1"/>
    <property type="match status" value="1"/>
</dbReference>
<dbReference type="SMART" id="SM00364">
    <property type="entry name" value="LRR_BAC"/>
    <property type="match status" value="3"/>
</dbReference>